<dbReference type="InterPro" id="IPR016032">
    <property type="entry name" value="Sig_transdc_resp-reg_C-effctor"/>
</dbReference>
<dbReference type="SMART" id="SM00421">
    <property type="entry name" value="HTH_LUXR"/>
    <property type="match status" value="1"/>
</dbReference>
<dbReference type="Pfam" id="PF00196">
    <property type="entry name" value="GerE"/>
    <property type="match status" value="1"/>
</dbReference>
<reference evidence="6 7" key="1">
    <citation type="submission" date="2020-09" db="EMBL/GenBank/DDBJ databases">
        <title>Pedobacter sp. SW-16 isolated from soil near Yeocheon.</title>
        <authorList>
            <person name="Im H.S."/>
            <person name="Joung Y."/>
            <person name="Lee S.-S."/>
        </authorList>
    </citation>
    <scope>NUCLEOTIDE SEQUENCE [LARGE SCALE GENOMIC DNA]</scope>
    <source>
        <strain evidence="6 7">SW-16</strain>
    </source>
</reference>
<dbReference type="RefSeq" id="WP_167294203.1">
    <property type="nucleotide sequence ID" value="NZ_CP061171.1"/>
</dbReference>
<dbReference type="InterPro" id="IPR011006">
    <property type="entry name" value="CheY-like_superfamily"/>
</dbReference>
<evidence type="ECO:0000256" key="2">
    <source>
        <dbReference type="ARBA" id="ARBA00023125"/>
    </source>
</evidence>
<feature type="domain" description="Response regulatory" evidence="5">
    <location>
        <begin position="7"/>
        <end position="123"/>
    </location>
</feature>
<keyword evidence="2" id="KW-0238">DNA-binding</keyword>
<dbReference type="InterPro" id="IPR039420">
    <property type="entry name" value="WalR-like"/>
</dbReference>
<dbReference type="SUPFAM" id="SSF46894">
    <property type="entry name" value="C-terminal effector domain of the bipartite response regulators"/>
    <property type="match status" value="1"/>
</dbReference>
<gene>
    <name evidence="6" type="ORF">H9N25_08125</name>
</gene>
<evidence type="ECO:0000259" key="4">
    <source>
        <dbReference type="PROSITE" id="PS50043"/>
    </source>
</evidence>
<feature type="domain" description="HTH luxR-type" evidence="4">
    <location>
        <begin position="144"/>
        <end position="209"/>
    </location>
</feature>
<dbReference type="PROSITE" id="PS00622">
    <property type="entry name" value="HTH_LUXR_1"/>
    <property type="match status" value="1"/>
</dbReference>
<keyword evidence="7" id="KW-1185">Reference proteome</keyword>
<proteinExistence type="predicted"/>
<sequence>MLQPKTTVAIVDDHPIIIEGLIKLLHKTSTFEIVGGFTSGQEFISALKLRPVKIVLLDIILPDISGIDICKEIKTIAPDTVVLAFSNHQERSAIMKMLANGANGYILKDAPIDEIVNCINMALNGHIAFSKAISEIISKPLSDDNQGIANLTVREKEILKLIATGLNTNGIAELLFLSKFTVENHRKNLLQKMKAKNVADLMRIATQEGLL</sequence>
<dbReference type="Proteomes" id="UP000516439">
    <property type="component" value="Chromosome"/>
</dbReference>
<organism evidence="6 7">
    <name type="scientific">Pedobacter riviphilus</name>
    <dbReference type="NCBI Taxonomy" id="2766984"/>
    <lineage>
        <taxon>Bacteria</taxon>
        <taxon>Pseudomonadati</taxon>
        <taxon>Bacteroidota</taxon>
        <taxon>Sphingobacteriia</taxon>
        <taxon>Sphingobacteriales</taxon>
        <taxon>Sphingobacteriaceae</taxon>
        <taxon>Pedobacter</taxon>
    </lineage>
</organism>
<dbReference type="InterPro" id="IPR001789">
    <property type="entry name" value="Sig_transdc_resp-reg_receiver"/>
</dbReference>
<evidence type="ECO:0000256" key="3">
    <source>
        <dbReference type="PROSITE-ProRule" id="PRU00169"/>
    </source>
</evidence>
<evidence type="ECO:0000313" key="7">
    <source>
        <dbReference type="Proteomes" id="UP000516439"/>
    </source>
</evidence>
<keyword evidence="1 3" id="KW-0597">Phosphoprotein</keyword>
<dbReference type="CDD" id="cd06170">
    <property type="entry name" value="LuxR_C_like"/>
    <property type="match status" value="1"/>
</dbReference>
<dbReference type="SMART" id="SM00448">
    <property type="entry name" value="REC"/>
    <property type="match status" value="1"/>
</dbReference>
<dbReference type="PROSITE" id="PS50110">
    <property type="entry name" value="RESPONSE_REGULATORY"/>
    <property type="match status" value="1"/>
</dbReference>
<evidence type="ECO:0000313" key="6">
    <source>
        <dbReference type="EMBL" id="QNR86354.1"/>
    </source>
</evidence>
<evidence type="ECO:0000256" key="1">
    <source>
        <dbReference type="ARBA" id="ARBA00022553"/>
    </source>
</evidence>
<dbReference type="CDD" id="cd17535">
    <property type="entry name" value="REC_NarL-like"/>
    <property type="match status" value="1"/>
</dbReference>
<dbReference type="PROSITE" id="PS50043">
    <property type="entry name" value="HTH_LUXR_2"/>
    <property type="match status" value="1"/>
</dbReference>
<dbReference type="PRINTS" id="PR00038">
    <property type="entry name" value="HTHLUXR"/>
</dbReference>
<dbReference type="InterPro" id="IPR058245">
    <property type="entry name" value="NreC/VraR/RcsB-like_REC"/>
</dbReference>
<dbReference type="Pfam" id="PF00072">
    <property type="entry name" value="Response_reg"/>
    <property type="match status" value="1"/>
</dbReference>
<name>A0ABX6TLG1_9SPHI</name>
<dbReference type="EMBL" id="CP061171">
    <property type="protein sequence ID" value="QNR86354.1"/>
    <property type="molecule type" value="Genomic_DNA"/>
</dbReference>
<dbReference type="PANTHER" id="PTHR43214:SF43">
    <property type="entry name" value="TWO-COMPONENT RESPONSE REGULATOR"/>
    <property type="match status" value="1"/>
</dbReference>
<evidence type="ECO:0000259" key="5">
    <source>
        <dbReference type="PROSITE" id="PS50110"/>
    </source>
</evidence>
<dbReference type="PANTHER" id="PTHR43214">
    <property type="entry name" value="TWO-COMPONENT RESPONSE REGULATOR"/>
    <property type="match status" value="1"/>
</dbReference>
<dbReference type="SUPFAM" id="SSF52172">
    <property type="entry name" value="CheY-like"/>
    <property type="match status" value="1"/>
</dbReference>
<dbReference type="Gene3D" id="3.40.50.2300">
    <property type="match status" value="1"/>
</dbReference>
<dbReference type="InterPro" id="IPR000792">
    <property type="entry name" value="Tscrpt_reg_LuxR_C"/>
</dbReference>
<accession>A0ABX6TLG1</accession>
<protein>
    <submittedName>
        <fullName evidence="6">Response regulator transcription factor</fullName>
    </submittedName>
</protein>
<feature type="modified residue" description="4-aspartylphosphate" evidence="3">
    <location>
        <position position="58"/>
    </location>
</feature>